<dbReference type="EMBL" id="JAQIBD010000002">
    <property type="protein sequence ID" value="MDM5272106.1"/>
    <property type="molecule type" value="Genomic_DNA"/>
</dbReference>
<gene>
    <name evidence="1" type="ORF">PGH07_07930</name>
</gene>
<protein>
    <submittedName>
        <fullName evidence="1">Uncharacterized protein</fullName>
    </submittedName>
</protein>
<dbReference type="RefSeq" id="WP_289413853.1">
    <property type="nucleotide sequence ID" value="NZ_JAQIBD010000002.1"/>
</dbReference>
<dbReference type="Proteomes" id="UP001169069">
    <property type="component" value="Unassembled WGS sequence"/>
</dbReference>
<organism evidence="1 2">
    <name type="scientific">Sulfurovum zhangzhouensis</name>
    <dbReference type="NCBI Taxonomy" id="3019067"/>
    <lineage>
        <taxon>Bacteria</taxon>
        <taxon>Pseudomonadati</taxon>
        <taxon>Campylobacterota</taxon>
        <taxon>Epsilonproteobacteria</taxon>
        <taxon>Campylobacterales</taxon>
        <taxon>Sulfurovaceae</taxon>
        <taxon>Sulfurovum</taxon>
    </lineage>
</organism>
<name>A0ABT7R0T5_9BACT</name>
<evidence type="ECO:0000313" key="2">
    <source>
        <dbReference type="Proteomes" id="UP001169069"/>
    </source>
</evidence>
<keyword evidence="2" id="KW-1185">Reference proteome</keyword>
<reference evidence="1" key="1">
    <citation type="submission" date="2023-01" db="EMBL/GenBank/DDBJ databases">
        <title>Sulfurovum sp. zt1-1 genome assembly.</title>
        <authorList>
            <person name="Wang J."/>
        </authorList>
    </citation>
    <scope>NUCLEOTIDE SEQUENCE</scope>
    <source>
        <strain evidence="1">Zt1-1</strain>
    </source>
</reference>
<comment type="caution">
    <text evidence="1">The sequence shown here is derived from an EMBL/GenBank/DDBJ whole genome shotgun (WGS) entry which is preliminary data.</text>
</comment>
<evidence type="ECO:0000313" key="1">
    <source>
        <dbReference type="EMBL" id="MDM5272106.1"/>
    </source>
</evidence>
<sequence length="77" mass="9079">MEIRVFASKKFANEDTILYKPSSVIDIPFDHRPEDTYPVIELDESESASLKNLYDDGWRIAKVTNHKYLHIFFMERG</sequence>
<proteinExistence type="predicted"/>
<accession>A0ABT7R0T5</accession>